<sequence length="71" mass="7749">MHARLTAAPPAFQRPPPHSNGPPLSHLQPLSEPARRRNTSRSARHPAYELQTPHSTLMPEAIDPEALQGSA</sequence>
<gene>
    <name evidence="2" type="ORF">NDU88_005907</name>
</gene>
<feature type="region of interest" description="Disordered" evidence="1">
    <location>
        <begin position="1"/>
        <end position="71"/>
    </location>
</feature>
<evidence type="ECO:0000256" key="1">
    <source>
        <dbReference type="SAM" id="MobiDB-lite"/>
    </source>
</evidence>
<organism evidence="2 3">
    <name type="scientific">Pleurodeles waltl</name>
    <name type="common">Iberian ribbed newt</name>
    <dbReference type="NCBI Taxonomy" id="8319"/>
    <lineage>
        <taxon>Eukaryota</taxon>
        <taxon>Metazoa</taxon>
        <taxon>Chordata</taxon>
        <taxon>Craniata</taxon>
        <taxon>Vertebrata</taxon>
        <taxon>Euteleostomi</taxon>
        <taxon>Amphibia</taxon>
        <taxon>Batrachia</taxon>
        <taxon>Caudata</taxon>
        <taxon>Salamandroidea</taxon>
        <taxon>Salamandridae</taxon>
        <taxon>Pleurodelinae</taxon>
        <taxon>Pleurodeles</taxon>
    </lineage>
</organism>
<dbReference type="EMBL" id="JANPWB010000006">
    <property type="protein sequence ID" value="KAJ1180690.1"/>
    <property type="molecule type" value="Genomic_DNA"/>
</dbReference>
<accession>A0AAV7TWR9</accession>
<dbReference type="AlphaFoldDB" id="A0AAV7TWR9"/>
<keyword evidence="3" id="KW-1185">Reference proteome</keyword>
<evidence type="ECO:0000313" key="3">
    <source>
        <dbReference type="Proteomes" id="UP001066276"/>
    </source>
</evidence>
<evidence type="ECO:0000313" key="2">
    <source>
        <dbReference type="EMBL" id="KAJ1180690.1"/>
    </source>
</evidence>
<name>A0AAV7TWR9_PLEWA</name>
<comment type="caution">
    <text evidence="2">The sequence shown here is derived from an EMBL/GenBank/DDBJ whole genome shotgun (WGS) entry which is preliminary data.</text>
</comment>
<reference evidence="2" key="1">
    <citation type="journal article" date="2022" name="bioRxiv">
        <title>Sequencing and chromosome-scale assembly of the giantPleurodeles waltlgenome.</title>
        <authorList>
            <person name="Brown T."/>
            <person name="Elewa A."/>
            <person name="Iarovenko S."/>
            <person name="Subramanian E."/>
            <person name="Araus A.J."/>
            <person name="Petzold A."/>
            <person name="Susuki M."/>
            <person name="Suzuki K.-i.T."/>
            <person name="Hayashi T."/>
            <person name="Toyoda A."/>
            <person name="Oliveira C."/>
            <person name="Osipova E."/>
            <person name="Leigh N.D."/>
            <person name="Simon A."/>
            <person name="Yun M.H."/>
        </authorList>
    </citation>
    <scope>NUCLEOTIDE SEQUENCE</scope>
    <source>
        <strain evidence="2">20211129_DDA</strain>
        <tissue evidence="2">Liver</tissue>
    </source>
</reference>
<dbReference type="Proteomes" id="UP001066276">
    <property type="component" value="Chromosome 3_2"/>
</dbReference>
<proteinExistence type="predicted"/>
<protein>
    <submittedName>
        <fullName evidence="2">Uncharacterized protein</fullName>
    </submittedName>
</protein>